<organism evidence="3 4">
    <name type="scientific">Euplotes crassus</name>
    <dbReference type="NCBI Taxonomy" id="5936"/>
    <lineage>
        <taxon>Eukaryota</taxon>
        <taxon>Sar</taxon>
        <taxon>Alveolata</taxon>
        <taxon>Ciliophora</taxon>
        <taxon>Intramacronucleata</taxon>
        <taxon>Spirotrichea</taxon>
        <taxon>Hypotrichia</taxon>
        <taxon>Euplotida</taxon>
        <taxon>Euplotidae</taxon>
        <taxon>Moneuplotes</taxon>
    </lineage>
</organism>
<accession>A0AAD1XDJ6</accession>
<reference evidence="3" key="1">
    <citation type="submission" date="2023-07" db="EMBL/GenBank/DDBJ databases">
        <authorList>
            <consortium name="AG Swart"/>
            <person name="Singh M."/>
            <person name="Singh A."/>
            <person name="Seah K."/>
            <person name="Emmerich C."/>
        </authorList>
    </citation>
    <scope>NUCLEOTIDE SEQUENCE</scope>
    <source>
        <strain evidence="3">DP1</strain>
    </source>
</reference>
<dbReference type="InterPro" id="IPR002913">
    <property type="entry name" value="START_lipid-bd_dom"/>
</dbReference>
<feature type="compositionally biased region" description="Acidic residues" evidence="1">
    <location>
        <begin position="126"/>
        <end position="142"/>
    </location>
</feature>
<feature type="compositionally biased region" description="Polar residues" evidence="1">
    <location>
        <begin position="30"/>
        <end position="40"/>
    </location>
</feature>
<dbReference type="Proteomes" id="UP001295684">
    <property type="component" value="Unassembled WGS sequence"/>
</dbReference>
<dbReference type="GO" id="GO:0008289">
    <property type="term" value="F:lipid binding"/>
    <property type="evidence" value="ECO:0007669"/>
    <property type="project" value="InterPro"/>
</dbReference>
<dbReference type="SUPFAM" id="SSF55961">
    <property type="entry name" value="Bet v1-like"/>
    <property type="match status" value="1"/>
</dbReference>
<feature type="compositionally biased region" description="Acidic residues" evidence="1">
    <location>
        <begin position="99"/>
        <end position="118"/>
    </location>
</feature>
<dbReference type="EMBL" id="CAMPGE010008930">
    <property type="protein sequence ID" value="CAI2367813.1"/>
    <property type="molecule type" value="Genomic_DNA"/>
</dbReference>
<proteinExistence type="predicted"/>
<keyword evidence="4" id="KW-1185">Reference proteome</keyword>
<comment type="caution">
    <text evidence="3">The sequence shown here is derived from an EMBL/GenBank/DDBJ whole genome shotgun (WGS) entry which is preliminary data.</text>
</comment>
<name>A0AAD1XDJ6_EUPCR</name>
<evidence type="ECO:0000313" key="3">
    <source>
        <dbReference type="EMBL" id="CAI2367813.1"/>
    </source>
</evidence>
<feature type="compositionally biased region" description="Basic and acidic residues" evidence="1">
    <location>
        <begin position="9"/>
        <end position="29"/>
    </location>
</feature>
<dbReference type="AlphaFoldDB" id="A0AAD1XDJ6"/>
<evidence type="ECO:0000313" key="4">
    <source>
        <dbReference type="Proteomes" id="UP001295684"/>
    </source>
</evidence>
<evidence type="ECO:0000256" key="1">
    <source>
        <dbReference type="SAM" id="MobiDB-lite"/>
    </source>
</evidence>
<dbReference type="Gene3D" id="3.30.530.20">
    <property type="match status" value="1"/>
</dbReference>
<evidence type="ECO:0000259" key="2">
    <source>
        <dbReference type="Pfam" id="PF01852"/>
    </source>
</evidence>
<dbReference type="Pfam" id="PF01852">
    <property type="entry name" value="START"/>
    <property type="match status" value="1"/>
</dbReference>
<feature type="domain" description="START" evidence="2">
    <location>
        <begin position="261"/>
        <end position="424"/>
    </location>
</feature>
<gene>
    <name evidence="3" type="ORF">ECRASSUSDP1_LOCUS9101</name>
</gene>
<feature type="region of interest" description="Disordered" evidence="1">
    <location>
        <begin position="1"/>
        <end position="151"/>
    </location>
</feature>
<sequence length="452" mass="52925">MGQSCCVPTKEDRKGLGNHQRDQDIENRVRNTMSKNSVNLYTIEETNEKKEVSQMRGMSFSSESASGLGIGSFNKKKNVAENAPKFTEDEAIDQNVAKDEEEDEEEEEEKEREEEREEEKEKKEEREEEGEKEGEEEEEKEEKEEKEVKSLSKKVYARNSVHKPISVSTEFSFNNPQEEGGEGRRTVHAYISESNAVESSENNTQRKGIRFSEMYNMKLDEAPKFEDVPDLDSRYKNTYEAGSEFNIDYIYDLWKKFESTEKDEDWDQHVDEEEYSVWTTVNGPILSFKHPLIYSEMTFEGLHNYGKLKDILTDYEQALKWKPYLKYVKILDKFCQNGIIVQTEYSKIDYEVTQRDFVEKQIILETLDEDEQPVIVIFVSSVPSQEYPAEERITRCETLLSLTILGTAREDKLYVRNYMLVDPKIINSRILLSKYLHRTVKSTHDSIQMLLE</sequence>
<dbReference type="InterPro" id="IPR023393">
    <property type="entry name" value="START-like_dom_sf"/>
</dbReference>
<protein>
    <recommendedName>
        <fullName evidence="2">START domain-containing protein</fullName>
    </recommendedName>
</protein>